<gene>
    <name evidence="1" type="ORF">CLOSTMETH_00588</name>
</gene>
<sequence>MQLHFGGVDVLYTLWSWFAFAVRNQGSYDVHWQEIPESDLLEFEK</sequence>
<dbReference type="HOGENOM" id="CLU_3198135_0_0_9"/>
<keyword evidence="2" id="KW-1185">Reference proteome</keyword>
<protein>
    <submittedName>
        <fullName evidence="1">Uncharacterized protein</fullName>
    </submittedName>
</protein>
<reference evidence="1 2" key="2">
    <citation type="submission" date="2009-02" db="EMBL/GenBank/DDBJ databases">
        <title>Draft genome sequence of Clostridium methylpentosum (DSM 5476).</title>
        <authorList>
            <person name="Sudarsanam P."/>
            <person name="Ley R."/>
            <person name="Guruge J."/>
            <person name="Turnbaugh P.J."/>
            <person name="Mahowald M."/>
            <person name="Liep D."/>
            <person name="Gordon J."/>
        </authorList>
    </citation>
    <scope>NUCLEOTIDE SEQUENCE [LARGE SCALE GENOMIC DNA]</scope>
    <source>
        <strain evidence="1 2">DSM 5476</strain>
    </source>
</reference>
<evidence type="ECO:0000313" key="1">
    <source>
        <dbReference type="EMBL" id="EEG31761.1"/>
    </source>
</evidence>
<accession>C0E9T7</accession>
<reference evidence="1 2" key="1">
    <citation type="submission" date="2009-01" db="EMBL/GenBank/DDBJ databases">
        <authorList>
            <person name="Fulton L."/>
            <person name="Clifton S."/>
            <person name="Fulton B."/>
            <person name="Xu J."/>
            <person name="Minx P."/>
            <person name="Pepin K.H."/>
            <person name="Johnson M."/>
            <person name="Bhonagiri V."/>
            <person name="Nash W.E."/>
            <person name="Mardis E.R."/>
            <person name="Wilson R.K."/>
        </authorList>
    </citation>
    <scope>NUCLEOTIDE SEQUENCE [LARGE SCALE GENOMIC DNA]</scope>
    <source>
        <strain evidence="1 2">DSM 5476</strain>
    </source>
</reference>
<dbReference type="EMBL" id="ACEC01000023">
    <property type="protein sequence ID" value="EEG31761.1"/>
    <property type="molecule type" value="Genomic_DNA"/>
</dbReference>
<dbReference type="AlphaFoldDB" id="C0E9T7"/>
<proteinExistence type="predicted"/>
<name>C0E9T7_9FIRM</name>
<organism evidence="1 2">
    <name type="scientific">[Clostridium] methylpentosum DSM 5476</name>
    <dbReference type="NCBI Taxonomy" id="537013"/>
    <lineage>
        <taxon>Bacteria</taxon>
        <taxon>Bacillati</taxon>
        <taxon>Bacillota</taxon>
        <taxon>Clostridia</taxon>
        <taxon>Eubacteriales</taxon>
        <taxon>Oscillospiraceae</taxon>
        <taxon>Oscillospiraceae incertae sedis</taxon>
    </lineage>
</organism>
<dbReference type="Proteomes" id="UP000003340">
    <property type="component" value="Unassembled WGS sequence"/>
</dbReference>
<comment type="caution">
    <text evidence="1">The sequence shown here is derived from an EMBL/GenBank/DDBJ whole genome shotgun (WGS) entry which is preliminary data.</text>
</comment>
<evidence type="ECO:0000313" key="2">
    <source>
        <dbReference type="Proteomes" id="UP000003340"/>
    </source>
</evidence>